<keyword evidence="3" id="KW-1185">Reference proteome</keyword>
<sequence length="203" mass="22654">MKNLRKGSVHPSPSLPIVLSCYLSLLPATILTLTAALSMQDREVLAYLIFCSTPTSTLKNNLKTSRRSSSSAKSGTANDDHPSTFNCDCFRCYMSYWARWDSSPNHQLIHEIIDAYEDVLTSGKKPRNSGTKKEKRNKRRLNTRSGESKQSNSGNAELGQSESMREMKTTSNGRGSAEEVAEKGPLRRFLSFIAEKIWGVGNW</sequence>
<proteinExistence type="predicted"/>
<keyword evidence="2" id="KW-0472">Membrane</keyword>
<feature type="compositionally biased region" description="Low complexity" evidence="1">
    <location>
        <begin position="67"/>
        <end position="77"/>
    </location>
</feature>
<evidence type="ECO:0000256" key="2">
    <source>
        <dbReference type="SAM" id="Phobius"/>
    </source>
</evidence>
<feature type="compositionally biased region" description="Basic residues" evidence="1">
    <location>
        <begin position="133"/>
        <end position="142"/>
    </location>
</feature>
<feature type="compositionally biased region" description="Polar residues" evidence="1">
    <location>
        <begin position="143"/>
        <end position="162"/>
    </location>
</feature>
<reference evidence="4" key="1">
    <citation type="submission" date="2025-08" db="UniProtKB">
        <authorList>
            <consortium name="RefSeq"/>
        </authorList>
    </citation>
    <scope>IDENTIFICATION</scope>
    <source>
        <tissue evidence="4">Leaf</tissue>
    </source>
</reference>
<dbReference type="KEGG" id="rarg:115742959"/>
<keyword evidence="2" id="KW-1133">Transmembrane helix</keyword>
<dbReference type="PANTHER" id="PTHR31903:SF6">
    <property type="entry name" value="F12F1.11-RELATED"/>
    <property type="match status" value="1"/>
</dbReference>
<feature type="region of interest" description="Disordered" evidence="1">
    <location>
        <begin position="59"/>
        <end position="80"/>
    </location>
</feature>
<feature type="transmembrane region" description="Helical" evidence="2">
    <location>
        <begin position="15"/>
        <end position="37"/>
    </location>
</feature>
<evidence type="ECO:0000313" key="3">
    <source>
        <dbReference type="Proteomes" id="UP000827889"/>
    </source>
</evidence>
<evidence type="ECO:0000313" key="4">
    <source>
        <dbReference type="RefSeq" id="XP_030533384.1"/>
    </source>
</evidence>
<organism evidence="3 4">
    <name type="scientific">Rhodamnia argentea</name>
    <dbReference type="NCBI Taxonomy" id="178133"/>
    <lineage>
        <taxon>Eukaryota</taxon>
        <taxon>Viridiplantae</taxon>
        <taxon>Streptophyta</taxon>
        <taxon>Embryophyta</taxon>
        <taxon>Tracheophyta</taxon>
        <taxon>Spermatophyta</taxon>
        <taxon>Magnoliopsida</taxon>
        <taxon>eudicotyledons</taxon>
        <taxon>Gunneridae</taxon>
        <taxon>Pentapetalae</taxon>
        <taxon>rosids</taxon>
        <taxon>malvids</taxon>
        <taxon>Myrtales</taxon>
        <taxon>Myrtaceae</taxon>
        <taxon>Myrtoideae</taxon>
        <taxon>Myrteae</taxon>
        <taxon>Australasian group</taxon>
        <taxon>Rhodamnia</taxon>
    </lineage>
</organism>
<gene>
    <name evidence="4" type="primary">LOC115742959</name>
</gene>
<accession>A0A8B8PFC5</accession>
<dbReference type="AlphaFoldDB" id="A0A8B8PFC5"/>
<dbReference type="RefSeq" id="XP_030533384.1">
    <property type="nucleotide sequence ID" value="XM_030677524.2"/>
</dbReference>
<dbReference type="GeneID" id="115742959"/>
<dbReference type="PANTHER" id="PTHR31903">
    <property type="entry name" value="F12F1.11-RELATED"/>
    <property type="match status" value="1"/>
</dbReference>
<protein>
    <submittedName>
        <fullName evidence="4">Uncharacterized protein LOC115742959</fullName>
    </submittedName>
</protein>
<dbReference type="PROSITE" id="PS51257">
    <property type="entry name" value="PROKAR_LIPOPROTEIN"/>
    <property type="match status" value="1"/>
</dbReference>
<name>A0A8B8PFC5_9MYRT</name>
<feature type="region of interest" description="Disordered" evidence="1">
    <location>
        <begin position="122"/>
        <end position="181"/>
    </location>
</feature>
<evidence type="ECO:0000256" key="1">
    <source>
        <dbReference type="SAM" id="MobiDB-lite"/>
    </source>
</evidence>
<dbReference type="Proteomes" id="UP000827889">
    <property type="component" value="Chromosome 9"/>
</dbReference>
<keyword evidence="2" id="KW-0812">Transmembrane</keyword>